<dbReference type="AlphaFoldDB" id="A0ABD5PGM4"/>
<dbReference type="PANTHER" id="PTHR38436">
    <property type="entry name" value="POLYKETIDE CYCLASE SNOAL-LIKE DOMAIN"/>
    <property type="match status" value="1"/>
</dbReference>
<gene>
    <name evidence="1" type="ORF">ACFO0N_18405</name>
</gene>
<dbReference type="RefSeq" id="WP_267624910.1">
    <property type="nucleotide sequence ID" value="NZ_JAODIW010000010.1"/>
</dbReference>
<accession>A0ABD5PGM4</accession>
<dbReference type="InterPro" id="IPR009959">
    <property type="entry name" value="Cyclase_SnoaL-like"/>
</dbReference>
<sequence>MTVLDADRTAENEAVVRRFFTELVGEGDLAVAEELLTTDYVRHDPASPDVFGPDGFEAFMREVRRAFPDLTVEIHDLIATDDRVVVRATQRGTHDGWWGDYEPTGQHIEVDGIVIHRLDGGRIAETWAVWDTACMETQLEPSIEHGIE</sequence>
<organism evidence="1 2">
    <name type="scientific">Halobium salinum</name>
    <dbReference type="NCBI Taxonomy" id="1364940"/>
    <lineage>
        <taxon>Archaea</taxon>
        <taxon>Methanobacteriati</taxon>
        <taxon>Methanobacteriota</taxon>
        <taxon>Stenosarchaea group</taxon>
        <taxon>Halobacteria</taxon>
        <taxon>Halobacteriales</taxon>
        <taxon>Haloferacaceae</taxon>
        <taxon>Halobium</taxon>
    </lineage>
</organism>
<protein>
    <submittedName>
        <fullName evidence="1">Ester cyclase</fullName>
    </submittedName>
</protein>
<reference evidence="1 2" key="1">
    <citation type="journal article" date="2019" name="Int. J. Syst. Evol. Microbiol.">
        <title>The Global Catalogue of Microorganisms (GCM) 10K type strain sequencing project: providing services to taxonomists for standard genome sequencing and annotation.</title>
        <authorList>
            <consortium name="The Broad Institute Genomics Platform"/>
            <consortium name="The Broad Institute Genome Sequencing Center for Infectious Disease"/>
            <person name="Wu L."/>
            <person name="Ma J."/>
        </authorList>
    </citation>
    <scope>NUCLEOTIDE SEQUENCE [LARGE SCALE GENOMIC DNA]</scope>
    <source>
        <strain evidence="1 2">CGMCC 1.12553</strain>
    </source>
</reference>
<dbReference type="SUPFAM" id="SSF54427">
    <property type="entry name" value="NTF2-like"/>
    <property type="match status" value="1"/>
</dbReference>
<dbReference type="Proteomes" id="UP001595921">
    <property type="component" value="Unassembled WGS sequence"/>
</dbReference>
<dbReference type="InterPro" id="IPR032710">
    <property type="entry name" value="NTF2-like_dom_sf"/>
</dbReference>
<evidence type="ECO:0000313" key="2">
    <source>
        <dbReference type="Proteomes" id="UP001595921"/>
    </source>
</evidence>
<dbReference type="Gene3D" id="3.10.450.50">
    <property type="match status" value="1"/>
</dbReference>
<name>A0ABD5PGM4_9EURY</name>
<comment type="caution">
    <text evidence="1">The sequence shown here is derived from an EMBL/GenBank/DDBJ whole genome shotgun (WGS) entry which is preliminary data.</text>
</comment>
<dbReference type="Pfam" id="PF07366">
    <property type="entry name" value="SnoaL"/>
    <property type="match status" value="1"/>
</dbReference>
<evidence type="ECO:0000313" key="1">
    <source>
        <dbReference type="EMBL" id="MFC4359923.1"/>
    </source>
</evidence>
<dbReference type="PANTHER" id="PTHR38436:SF1">
    <property type="entry name" value="ESTER CYCLASE"/>
    <property type="match status" value="1"/>
</dbReference>
<proteinExistence type="predicted"/>
<dbReference type="EMBL" id="JBHSDS010000009">
    <property type="protein sequence ID" value="MFC4359923.1"/>
    <property type="molecule type" value="Genomic_DNA"/>
</dbReference>
<keyword evidence="2" id="KW-1185">Reference proteome</keyword>